<evidence type="ECO:0000313" key="2">
    <source>
        <dbReference type="EMBL" id="MCI59078.1"/>
    </source>
</evidence>
<organism evidence="2 3">
    <name type="scientific">Trifolium medium</name>
    <dbReference type="NCBI Taxonomy" id="97028"/>
    <lineage>
        <taxon>Eukaryota</taxon>
        <taxon>Viridiplantae</taxon>
        <taxon>Streptophyta</taxon>
        <taxon>Embryophyta</taxon>
        <taxon>Tracheophyta</taxon>
        <taxon>Spermatophyta</taxon>
        <taxon>Magnoliopsida</taxon>
        <taxon>eudicotyledons</taxon>
        <taxon>Gunneridae</taxon>
        <taxon>Pentapetalae</taxon>
        <taxon>rosids</taxon>
        <taxon>fabids</taxon>
        <taxon>Fabales</taxon>
        <taxon>Fabaceae</taxon>
        <taxon>Papilionoideae</taxon>
        <taxon>50 kb inversion clade</taxon>
        <taxon>NPAAA clade</taxon>
        <taxon>Hologalegina</taxon>
        <taxon>IRL clade</taxon>
        <taxon>Trifolieae</taxon>
        <taxon>Trifolium</taxon>
    </lineage>
</organism>
<keyword evidence="3" id="KW-1185">Reference proteome</keyword>
<protein>
    <submittedName>
        <fullName evidence="2">Cirhin-like</fullName>
    </submittedName>
</protein>
<comment type="caution">
    <text evidence="2">The sequence shown here is derived from an EMBL/GenBank/DDBJ whole genome shotgun (WGS) entry which is preliminary data.</text>
</comment>
<feature type="region of interest" description="Disordered" evidence="1">
    <location>
        <begin position="1"/>
        <end position="45"/>
    </location>
</feature>
<accession>A0A392TDI6</accession>
<sequence>MAVTLPKSSVIKAERKGGRLGNGHGDSDESENSESDEDSESPATVMQSVLGFPRVAIGYDDGHVGIYAISDTDEFMHVKSLLRV</sequence>
<proteinExistence type="predicted"/>
<reference evidence="2 3" key="1">
    <citation type="journal article" date="2018" name="Front. Plant Sci.">
        <title>Red Clover (Trifolium pratense) and Zigzag Clover (T. medium) - A Picture of Genomic Similarities and Differences.</title>
        <authorList>
            <person name="Dluhosova J."/>
            <person name="Istvanek J."/>
            <person name="Nedelnik J."/>
            <person name="Repkova J."/>
        </authorList>
    </citation>
    <scope>NUCLEOTIDE SEQUENCE [LARGE SCALE GENOMIC DNA]</scope>
    <source>
        <strain evidence="3">cv. 10/8</strain>
        <tissue evidence="2">Leaf</tissue>
    </source>
</reference>
<dbReference type="Proteomes" id="UP000265520">
    <property type="component" value="Unassembled WGS sequence"/>
</dbReference>
<feature type="non-terminal residue" evidence="2">
    <location>
        <position position="84"/>
    </location>
</feature>
<name>A0A392TDI6_9FABA</name>
<dbReference type="GO" id="GO:0010073">
    <property type="term" value="P:meristem maintenance"/>
    <property type="evidence" value="ECO:0007669"/>
    <property type="project" value="InterPro"/>
</dbReference>
<dbReference type="PANTHER" id="PTHR45086:SF1">
    <property type="entry name" value="WD REPEAT-CONTAINING PROTEIN PCN"/>
    <property type="match status" value="1"/>
</dbReference>
<evidence type="ECO:0000256" key="1">
    <source>
        <dbReference type="SAM" id="MobiDB-lite"/>
    </source>
</evidence>
<dbReference type="InterPro" id="IPR044622">
    <property type="entry name" value="PCN"/>
</dbReference>
<feature type="compositionally biased region" description="Acidic residues" evidence="1">
    <location>
        <begin position="28"/>
        <end position="40"/>
    </location>
</feature>
<dbReference type="GO" id="GO:0035266">
    <property type="term" value="P:meristem growth"/>
    <property type="evidence" value="ECO:0007669"/>
    <property type="project" value="InterPro"/>
</dbReference>
<dbReference type="PANTHER" id="PTHR45086">
    <property type="entry name" value="WD REPEAT-CONTAINING PROTEIN PCN"/>
    <property type="match status" value="1"/>
</dbReference>
<dbReference type="EMBL" id="LXQA010556740">
    <property type="protein sequence ID" value="MCI59078.1"/>
    <property type="molecule type" value="Genomic_DNA"/>
</dbReference>
<dbReference type="AlphaFoldDB" id="A0A392TDI6"/>
<evidence type="ECO:0000313" key="3">
    <source>
        <dbReference type="Proteomes" id="UP000265520"/>
    </source>
</evidence>